<feature type="transmembrane region" description="Helical" evidence="3">
    <location>
        <begin position="12"/>
        <end position="29"/>
    </location>
</feature>
<feature type="region of interest" description="Disordered" evidence="2">
    <location>
        <begin position="246"/>
        <end position="281"/>
    </location>
</feature>
<protein>
    <submittedName>
        <fullName evidence="4">Uncharacterized protein</fullName>
    </submittedName>
</protein>
<feature type="transmembrane region" description="Helical" evidence="3">
    <location>
        <begin position="483"/>
        <end position="505"/>
    </location>
</feature>
<evidence type="ECO:0000313" key="5">
    <source>
        <dbReference type="Proteomes" id="UP000095003"/>
    </source>
</evidence>
<gene>
    <name evidence="4" type="ORF">BEH84_05604</name>
</gene>
<sequence length="549" mass="61652">MNRIKKKETEFWNFINICSVFLAFISLYTTAEGMNRFFFREDRIHGYLISLAVQGILLSLNLRLPRYLMGKALPAKACAIGLYVFTVLWSSGFSYIFMSNVIYQDTWMKDAQIEMTGLYQEGKQKLTVQAGEAMEKAVGEVLGDVTAFKSRAVQNDGTVLTAGTSVEYQNYLPLFAEDPRMLQAIYALQEGKSASGEVSVILDTLKEKEETLSGELEAVTQKLEETDSKLFQLDQQRTELIDKRTKVAAGSDAHSSYTDSINEKTESIRSLKDEKENDAKEAQEIRDRLRAVQSMLSAGQLTQNSASGQTDQDFAGIMAQLGSSEPDLEEIGRMTDNIYATLVGGTQAGQNMEEYEQLLEDYLKLRSDLGTASDIRGVIAWLEEEDTVAEETERLVKMDGGEEGLNLWRDTWNQALTGLKSQVLLIPEDIDVTDMVQTGKKAEQWKKEREKLLGGITGMQRNYLLELNDVEKAGNYLFGRFPAMAWFSLLFAVYLDTAPMLLAVFKYCSAKRVKEDGKEKTKSMVFRTAVGAGCMAFVILNSIILMRFF</sequence>
<name>A0A1E3AI46_9FIRM</name>
<feature type="transmembrane region" description="Helical" evidence="3">
    <location>
        <begin position="44"/>
        <end position="65"/>
    </location>
</feature>
<dbReference type="GeneID" id="93301467"/>
<proteinExistence type="predicted"/>
<evidence type="ECO:0000256" key="1">
    <source>
        <dbReference type="SAM" id="Coils"/>
    </source>
</evidence>
<evidence type="ECO:0000256" key="3">
    <source>
        <dbReference type="SAM" id="Phobius"/>
    </source>
</evidence>
<evidence type="ECO:0000256" key="2">
    <source>
        <dbReference type="SAM" id="MobiDB-lite"/>
    </source>
</evidence>
<keyword evidence="3" id="KW-0472">Membrane</keyword>
<dbReference type="RefSeq" id="WP_069159095.1">
    <property type="nucleotide sequence ID" value="NZ_DBFYTC010000235.1"/>
</dbReference>
<keyword evidence="3" id="KW-1133">Transmembrane helix</keyword>
<comment type="caution">
    <text evidence="4">The sequence shown here is derived from an EMBL/GenBank/DDBJ whole genome shotgun (WGS) entry which is preliminary data.</text>
</comment>
<dbReference type="Proteomes" id="UP000095003">
    <property type="component" value="Unassembled WGS sequence"/>
</dbReference>
<accession>A0A1E3AI46</accession>
<keyword evidence="1" id="KW-0175">Coiled coil</keyword>
<keyword evidence="3" id="KW-0812">Transmembrane</keyword>
<feature type="coiled-coil region" evidence="1">
    <location>
        <begin position="202"/>
        <end position="236"/>
    </location>
</feature>
<reference evidence="4 5" key="1">
    <citation type="submission" date="2016-07" db="EMBL/GenBank/DDBJ databases">
        <title>Characterization of isolates of Eisenbergiella tayi derived from blood cultures, using whole genome sequencing.</title>
        <authorList>
            <person name="Burdz T."/>
            <person name="Wiebe D."/>
            <person name="Huynh C."/>
            <person name="Bernard K."/>
        </authorList>
    </citation>
    <scope>NUCLEOTIDE SEQUENCE [LARGE SCALE GENOMIC DNA]</scope>
    <source>
        <strain evidence="4 5">NML 120489</strain>
    </source>
</reference>
<dbReference type="AlphaFoldDB" id="A0A1E3AI46"/>
<evidence type="ECO:0000313" key="4">
    <source>
        <dbReference type="EMBL" id="ODM08279.1"/>
    </source>
</evidence>
<dbReference type="EMBL" id="MCGI01000006">
    <property type="protein sequence ID" value="ODM08279.1"/>
    <property type="molecule type" value="Genomic_DNA"/>
</dbReference>
<feature type="compositionally biased region" description="Basic and acidic residues" evidence="2">
    <location>
        <begin position="261"/>
        <end position="281"/>
    </location>
</feature>
<feature type="transmembrane region" description="Helical" evidence="3">
    <location>
        <begin position="77"/>
        <end position="98"/>
    </location>
</feature>
<organism evidence="4 5">
    <name type="scientific">Eisenbergiella tayi</name>
    <dbReference type="NCBI Taxonomy" id="1432052"/>
    <lineage>
        <taxon>Bacteria</taxon>
        <taxon>Bacillati</taxon>
        <taxon>Bacillota</taxon>
        <taxon>Clostridia</taxon>
        <taxon>Lachnospirales</taxon>
        <taxon>Lachnospiraceae</taxon>
        <taxon>Eisenbergiella</taxon>
    </lineage>
</organism>
<feature type="transmembrane region" description="Helical" evidence="3">
    <location>
        <begin position="525"/>
        <end position="546"/>
    </location>
</feature>